<evidence type="ECO:0000313" key="2">
    <source>
        <dbReference type="EMBL" id="KAA1079378.1"/>
    </source>
</evidence>
<feature type="compositionally biased region" description="Basic and acidic residues" evidence="1">
    <location>
        <begin position="29"/>
        <end position="42"/>
    </location>
</feature>
<dbReference type="EMBL" id="VDEP01000071">
    <property type="protein sequence ID" value="KAA1133511.1"/>
    <property type="molecule type" value="Genomic_DNA"/>
</dbReference>
<dbReference type="AlphaFoldDB" id="A0A5B0MTB0"/>
<evidence type="ECO:0000313" key="6">
    <source>
        <dbReference type="Proteomes" id="UP000325313"/>
    </source>
</evidence>
<dbReference type="Proteomes" id="UP000325313">
    <property type="component" value="Unassembled WGS sequence"/>
</dbReference>
<name>A0A5B0MTB0_PUCGR</name>
<accession>A0A5B0MTB0</accession>
<organism evidence="2 5">
    <name type="scientific">Puccinia graminis f. sp. tritici</name>
    <dbReference type="NCBI Taxonomy" id="56615"/>
    <lineage>
        <taxon>Eukaryota</taxon>
        <taxon>Fungi</taxon>
        <taxon>Dikarya</taxon>
        <taxon>Basidiomycota</taxon>
        <taxon>Pucciniomycotina</taxon>
        <taxon>Pucciniomycetes</taxon>
        <taxon>Pucciniales</taxon>
        <taxon>Pucciniaceae</taxon>
        <taxon>Puccinia</taxon>
    </lineage>
</organism>
<evidence type="ECO:0000256" key="1">
    <source>
        <dbReference type="SAM" id="MobiDB-lite"/>
    </source>
</evidence>
<proteinExistence type="predicted"/>
<dbReference type="Proteomes" id="UP000324748">
    <property type="component" value="Unassembled WGS sequence"/>
</dbReference>
<dbReference type="EMBL" id="VSWC01000132">
    <property type="protein sequence ID" value="KAA1079378.1"/>
    <property type="molecule type" value="Genomic_DNA"/>
</dbReference>
<reference evidence="5 6" key="1">
    <citation type="submission" date="2019-05" db="EMBL/GenBank/DDBJ databases">
        <title>Emergence of the Ug99 lineage of the wheat stem rust pathogen through somatic hybridization.</title>
        <authorList>
            <person name="Li F."/>
            <person name="Upadhyaya N.M."/>
            <person name="Sperschneider J."/>
            <person name="Matny O."/>
            <person name="Nguyen-Phuc H."/>
            <person name="Mago R."/>
            <person name="Raley C."/>
            <person name="Miller M.E."/>
            <person name="Silverstein K.A.T."/>
            <person name="Henningsen E."/>
            <person name="Hirsch C.D."/>
            <person name="Visser B."/>
            <person name="Pretorius Z.A."/>
            <person name="Steffenson B.J."/>
            <person name="Schwessinger B."/>
            <person name="Dodds P.N."/>
            <person name="Figueroa M."/>
        </authorList>
    </citation>
    <scope>NUCLEOTIDE SEQUENCE [LARGE SCALE GENOMIC DNA]</scope>
    <source>
        <strain evidence="2">21-0</strain>
        <strain evidence="4 6">Ug99</strain>
    </source>
</reference>
<evidence type="ECO:0000313" key="5">
    <source>
        <dbReference type="Proteomes" id="UP000324748"/>
    </source>
</evidence>
<feature type="region of interest" description="Disordered" evidence="1">
    <location>
        <begin position="12"/>
        <end position="83"/>
    </location>
</feature>
<gene>
    <name evidence="3" type="ORF">PGT21_007794</name>
    <name evidence="2" type="ORF">PGT21_009649</name>
    <name evidence="4" type="ORF">PGTUg99_020593</name>
</gene>
<feature type="region of interest" description="Disordered" evidence="1">
    <location>
        <begin position="122"/>
        <end position="193"/>
    </location>
</feature>
<feature type="compositionally biased region" description="Pro residues" evidence="1">
    <location>
        <begin position="141"/>
        <end position="155"/>
    </location>
</feature>
<dbReference type="EMBL" id="VSWC01000119">
    <property type="protein sequence ID" value="KAA1082594.1"/>
    <property type="molecule type" value="Genomic_DNA"/>
</dbReference>
<protein>
    <submittedName>
        <fullName evidence="2">Uncharacterized protein</fullName>
    </submittedName>
</protein>
<dbReference type="OrthoDB" id="2507343at2759"/>
<sequence>MDPRKLLDMYKSLARARNAEQARQPEGTRSQRRDRSSTDARPRQPAPTPAPVQTAQPAAPPVDRPQNPLLANGRPQESKLPFIDVAAKKMAHKDLQAMALSLPTAHPTGARHPRVYTLIRQCESVELPRRGTPSRRAGTPPEMPSRSDPPQPLPTPALVNQAGPSRRERTQSRTGPYAGSKQNRTRGPSARDN</sequence>
<keyword evidence="5" id="KW-1185">Reference proteome</keyword>
<evidence type="ECO:0000313" key="4">
    <source>
        <dbReference type="EMBL" id="KAA1133511.1"/>
    </source>
</evidence>
<evidence type="ECO:0000313" key="3">
    <source>
        <dbReference type="EMBL" id="KAA1082594.1"/>
    </source>
</evidence>
<comment type="caution">
    <text evidence="2">The sequence shown here is derived from an EMBL/GenBank/DDBJ whole genome shotgun (WGS) entry which is preliminary data.</text>
</comment>